<dbReference type="SUPFAM" id="SSF57716">
    <property type="entry name" value="Glucocorticoid receptor-like (DNA-binding domain)"/>
    <property type="match status" value="1"/>
</dbReference>
<comment type="similarity">
    <text evidence="1 5">Belongs to the universal ribosomal protein uS14 family.</text>
</comment>
<keyword evidence="3 5" id="KW-0687">Ribonucleoprotein</keyword>
<evidence type="ECO:0000256" key="5">
    <source>
        <dbReference type="HAMAP-Rule" id="MF_00537"/>
    </source>
</evidence>
<organism evidence="6 7">
    <name type="scientific">Deinococcus yavapaiensis KR-236</name>
    <dbReference type="NCBI Taxonomy" id="694435"/>
    <lineage>
        <taxon>Bacteria</taxon>
        <taxon>Thermotogati</taxon>
        <taxon>Deinococcota</taxon>
        <taxon>Deinococci</taxon>
        <taxon>Deinococcales</taxon>
        <taxon>Deinococcaceae</taxon>
        <taxon>Deinococcus</taxon>
    </lineage>
</organism>
<dbReference type="HAMAP" id="MF_00537">
    <property type="entry name" value="Ribosomal_uS14_1"/>
    <property type="match status" value="1"/>
</dbReference>
<dbReference type="AlphaFoldDB" id="A0A318RYK8"/>
<dbReference type="Proteomes" id="UP000248326">
    <property type="component" value="Unassembled WGS sequence"/>
</dbReference>
<dbReference type="GO" id="GO:0005737">
    <property type="term" value="C:cytoplasm"/>
    <property type="evidence" value="ECO:0007669"/>
    <property type="project" value="UniProtKB-ARBA"/>
</dbReference>
<dbReference type="EMBL" id="QJSX01000032">
    <property type="protein sequence ID" value="PYE48127.1"/>
    <property type="molecule type" value="Genomic_DNA"/>
</dbReference>
<evidence type="ECO:0000256" key="2">
    <source>
        <dbReference type="ARBA" id="ARBA00022980"/>
    </source>
</evidence>
<gene>
    <name evidence="5" type="primary">rpsN</name>
    <name evidence="6" type="ORF">DES52_13216</name>
</gene>
<dbReference type="GO" id="GO:0003735">
    <property type="term" value="F:structural constituent of ribosome"/>
    <property type="evidence" value="ECO:0007669"/>
    <property type="project" value="InterPro"/>
</dbReference>
<dbReference type="PROSITE" id="PS00527">
    <property type="entry name" value="RIBOSOMAL_S14"/>
    <property type="match status" value="1"/>
</dbReference>
<dbReference type="RefSeq" id="WP_110888993.1">
    <property type="nucleotide sequence ID" value="NZ_QJSX01000032.1"/>
</dbReference>
<protein>
    <recommendedName>
        <fullName evidence="4 5">Small ribosomal subunit protein uS14</fullName>
    </recommendedName>
</protein>
<comment type="function">
    <text evidence="5">Binds 16S rRNA, required for the assembly of 30S particles and may also be responsible for determining the conformation of the 16S rRNA at the A site.</text>
</comment>
<dbReference type="InterPro" id="IPR001209">
    <property type="entry name" value="Ribosomal_uS14"/>
</dbReference>
<keyword evidence="2 5" id="KW-0689">Ribosomal protein</keyword>
<comment type="caution">
    <text evidence="6">The sequence shown here is derived from an EMBL/GenBank/DDBJ whole genome shotgun (WGS) entry which is preliminary data.</text>
</comment>
<dbReference type="GO" id="GO:0006412">
    <property type="term" value="P:translation"/>
    <property type="evidence" value="ECO:0007669"/>
    <property type="project" value="UniProtKB-UniRule"/>
</dbReference>
<keyword evidence="5" id="KW-0694">RNA-binding</keyword>
<keyword evidence="7" id="KW-1185">Reference proteome</keyword>
<dbReference type="NCBIfam" id="NF006477">
    <property type="entry name" value="PRK08881.1"/>
    <property type="match status" value="1"/>
</dbReference>
<dbReference type="GO" id="GO:0015935">
    <property type="term" value="C:small ribosomal subunit"/>
    <property type="evidence" value="ECO:0007669"/>
    <property type="project" value="TreeGrafter"/>
</dbReference>
<evidence type="ECO:0000256" key="3">
    <source>
        <dbReference type="ARBA" id="ARBA00023274"/>
    </source>
</evidence>
<sequence>MAKKSKIAKQKQREKLVEKYATKRAALKAAGDYAGLAELPRDASPTRLRNRCELTGRPRGYYRFFGVSRIVLREKAHKGELPGVRKASW</sequence>
<evidence type="ECO:0000256" key="1">
    <source>
        <dbReference type="ARBA" id="ARBA00009083"/>
    </source>
</evidence>
<evidence type="ECO:0000256" key="4">
    <source>
        <dbReference type="ARBA" id="ARBA00035167"/>
    </source>
</evidence>
<dbReference type="InterPro" id="IPR018271">
    <property type="entry name" value="Ribosomal_uS14_CS"/>
</dbReference>
<evidence type="ECO:0000313" key="6">
    <source>
        <dbReference type="EMBL" id="PYE48127.1"/>
    </source>
</evidence>
<accession>A0A318RYK8</accession>
<dbReference type="InterPro" id="IPR043140">
    <property type="entry name" value="Ribosomal_uS14_sf"/>
</dbReference>
<dbReference type="InterPro" id="IPR023036">
    <property type="entry name" value="Ribosomal_uS14_bac/plastid"/>
</dbReference>
<reference evidence="6 7" key="1">
    <citation type="submission" date="2018-06" db="EMBL/GenBank/DDBJ databases">
        <title>Genomic Encyclopedia of Type Strains, Phase IV (KMG-IV): sequencing the most valuable type-strain genomes for metagenomic binning, comparative biology and taxonomic classification.</title>
        <authorList>
            <person name="Goeker M."/>
        </authorList>
    </citation>
    <scope>NUCLEOTIDE SEQUENCE [LARGE SCALE GENOMIC DNA]</scope>
    <source>
        <strain evidence="6 7">DSM 18048</strain>
    </source>
</reference>
<keyword evidence="5" id="KW-0699">rRNA-binding</keyword>
<dbReference type="PANTHER" id="PTHR19836">
    <property type="entry name" value="30S RIBOSOMAL PROTEIN S14"/>
    <property type="match status" value="1"/>
</dbReference>
<dbReference type="OrthoDB" id="9810484at2"/>
<comment type="subunit">
    <text evidence="5">Part of the 30S ribosomal subunit. Contacts proteins S3 and S10.</text>
</comment>
<name>A0A318RYK8_9DEIO</name>
<dbReference type="PANTHER" id="PTHR19836:SF19">
    <property type="entry name" value="SMALL RIBOSOMAL SUBUNIT PROTEIN US14M"/>
    <property type="match status" value="1"/>
</dbReference>
<dbReference type="GO" id="GO:0019843">
    <property type="term" value="F:rRNA binding"/>
    <property type="evidence" value="ECO:0007669"/>
    <property type="project" value="UniProtKB-UniRule"/>
</dbReference>
<dbReference type="Pfam" id="PF00253">
    <property type="entry name" value="Ribosomal_S14"/>
    <property type="match status" value="1"/>
</dbReference>
<dbReference type="Gene3D" id="4.10.830.10">
    <property type="entry name" value="30s Ribosomal Protein S14, Chain N"/>
    <property type="match status" value="1"/>
</dbReference>
<proteinExistence type="inferred from homology"/>
<evidence type="ECO:0000313" key="7">
    <source>
        <dbReference type="Proteomes" id="UP000248326"/>
    </source>
</evidence>